<evidence type="ECO:0000256" key="2">
    <source>
        <dbReference type="ARBA" id="ARBA00022692"/>
    </source>
</evidence>
<comment type="subcellular location">
    <subcellularLocation>
        <location evidence="1">Membrane</location>
        <topology evidence="1">Single-pass membrane protein</topology>
    </subcellularLocation>
</comment>
<evidence type="ECO:0000256" key="7">
    <source>
        <dbReference type="ARBA" id="ARBA00023014"/>
    </source>
</evidence>
<keyword evidence="5" id="KW-1133">Transmembrane helix</keyword>
<evidence type="ECO:0000259" key="11">
    <source>
        <dbReference type="PROSITE" id="PS51296"/>
    </source>
</evidence>
<evidence type="ECO:0000256" key="6">
    <source>
        <dbReference type="ARBA" id="ARBA00023004"/>
    </source>
</evidence>
<dbReference type="Pfam" id="PF00355">
    <property type="entry name" value="Rieske"/>
    <property type="match status" value="1"/>
</dbReference>
<dbReference type="SUPFAM" id="SSF50022">
    <property type="entry name" value="ISP domain"/>
    <property type="match status" value="1"/>
</dbReference>
<keyword evidence="12" id="KW-0560">Oxidoreductase</keyword>
<dbReference type="InterPro" id="IPR036922">
    <property type="entry name" value="Rieske_2Fe-2S_sf"/>
</dbReference>
<dbReference type="PROSITE" id="PS51296">
    <property type="entry name" value="RIESKE"/>
    <property type="match status" value="1"/>
</dbReference>
<dbReference type="NCBIfam" id="TIGR01416">
    <property type="entry name" value="Rieske_proteo"/>
    <property type="match status" value="1"/>
</dbReference>
<dbReference type="GO" id="GO:0016491">
    <property type="term" value="F:oxidoreductase activity"/>
    <property type="evidence" value="ECO:0007669"/>
    <property type="project" value="UniProtKB-KW"/>
</dbReference>
<dbReference type="EMBL" id="FPHL01000038">
    <property type="protein sequence ID" value="SFV65253.1"/>
    <property type="molecule type" value="Genomic_DNA"/>
</dbReference>
<evidence type="ECO:0000313" key="12">
    <source>
        <dbReference type="EMBL" id="SFV65253.1"/>
    </source>
</evidence>
<dbReference type="AlphaFoldDB" id="A0A1W1CHS4"/>
<keyword evidence="4" id="KW-0479">Metal-binding</keyword>
<comment type="cofactor">
    <cofactor evidence="10">
        <name>[2Fe-2S] cluster</name>
        <dbReference type="ChEBI" id="CHEBI:190135"/>
    </cofactor>
</comment>
<feature type="domain" description="Rieske" evidence="11">
    <location>
        <begin position="91"/>
        <end position="160"/>
    </location>
</feature>
<dbReference type="GO" id="GO:0008121">
    <property type="term" value="F:quinol-cytochrome-c reductase activity"/>
    <property type="evidence" value="ECO:0007669"/>
    <property type="project" value="InterPro"/>
</dbReference>
<keyword evidence="9" id="KW-1015">Disulfide bond</keyword>
<dbReference type="PANTHER" id="PTHR10134">
    <property type="entry name" value="CYTOCHROME B-C1 COMPLEX SUBUNIT RIESKE, MITOCHONDRIAL"/>
    <property type="match status" value="1"/>
</dbReference>
<dbReference type="Gene3D" id="2.102.10.10">
    <property type="entry name" value="Rieske [2Fe-2S] iron-sulphur domain"/>
    <property type="match status" value="1"/>
</dbReference>
<dbReference type="InterPro" id="IPR017941">
    <property type="entry name" value="Rieske_2Fe-2S"/>
</dbReference>
<dbReference type="PRINTS" id="PR00162">
    <property type="entry name" value="RIESKE"/>
</dbReference>
<evidence type="ECO:0000256" key="10">
    <source>
        <dbReference type="ARBA" id="ARBA00034078"/>
    </source>
</evidence>
<keyword evidence="8" id="KW-0472">Membrane</keyword>
<evidence type="ECO:0000256" key="8">
    <source>
        <dbReference type="ARBA" id="ARBA00023136"/>
    </source>
</evidence>
<dbReference type="InterPro" id="IPR006317">
    <property type="entry name" value="Ubiquinol_cyt_c_Rdtase_Fe-S-su"/>
</dbReference>
<keyword evidence="3" id="KW-0001">2Fe-2S</keyword>
<dbReference type="InterPro" id="IPR005805">
    <property type="entry name" value="Rieske_Fe-S_prot_C"/>
</dbReference>
<name>A0A1W1CHS4_9ZZZZ</name>
<dbReference type="GO" id="GO:0051537">
    <property type="term" value="F:2 iron, 2 sulfur cluster binding"/>
    <property type="evidence" value="ECO:0007669"/>
    <property type="project" value="UniProtKB-KW"/>
</dbReference>
<evidence type="ECO:0000256" key="4">
    <source>
        <dbReference type="ARBA" id="ARBA00022723"/>
    </source>
</evidence>
<dbReference type="InterPro" id="IPR014349">
    <property type="entry name" value="Rieske_Fe-S_prot"/>
</dbReference>
<protein>
    <submittedName>
        <fullName evidence="12">Ubiquinol-cytochrome C reductase iron-sulfur subunit</fullName>
        <ecNumber evidence="12">1.10.2.2</ecNumber>
    </submittedName>
</protein>
<gene>
    <name evidence="12" type="ORF">MNB_SV-10-756</name>
</gene>
<evidence type="ECO:0000256" key="5">
    <source>
        <dbReference type="ARBA" id="ARBA00022989"/>
    </source>
</evidence>
<keyword evidence="6" id="KW-0408">Iron</keyword>
<dbReference type="GO" id="GO:0046872">
    <property type="term" value="F:metal ion binding"/>
    <property type="evidence" value="ECO:0007669"/>
    <property type="project" value="UniProtKB-KW"/>
</dbReference>
<keyword evidence="2" id="KW-0812">Transmembrane</keyword>
<sequence length="179" mass="19535">MGKALGGFTALGGLGALYAMKRTWDPLPSVKAAGFTTLDMTIYKENELAVEKWRGKPIFVLKQSKEMLDTENKNMSLITGKTTEAMDKKRLIKIGDAYYMVCVGLCTHLGCIPGYTPEDKSFLCACHGGMYDDTGMVTKSPPPRGLDIPPFKIDGTKLVLGEEGPEYKKMLADGITMPV</sequence>
<evidence type="ECO:0000256" key="9">
    <source>
        <dbReference type="ARBA" id="ARBA00023157"/>
    </source>
</evidence>
<accession>A0A1W1CHS4</accession>
<evidence type="ECO:0000256" key="3">
    <source>
        <dbReference type="ARBA" id="ARBA00022714"/>
    </source>
</evidence>
<reference evidence="12" key="1">
    <citation type="submission" date="2016-10" db="EMBL/GenBank/DDBJ databases">
        <authorList>
            <person name="de Groot N.N."/>
        </authorList>
    </citation>
    <scope>NUCLEOTIDE SEQUENCE</scope>
</reference>
<keyword evidence="7" id="KW-0411">Iron-sulfur</keyword>
<proteinExistence type="predicted"/>
<dbReference type="CDD" id="cd03470">
    <property type="entry name" value="Rieske_cytochrome_bc1"/>
    <property type="match status" value="1"/>
</dbReference>
<evidence type="ECO:0000256" key="1">
    <source>
        <dbReference type="ARBA" id="ARBA00004167"/>
    </source>
</evidence>
<dbReference type="EC" id="1.10.2.2" evidence="12"/>
<organism evidence="12">
    <name type="scientific">hydrothermal vent metagenome</name>
    <dbReference type="NCBI Taxonomy" id="652676"/>
    <lineage>
        <taxon>unclassified sequences</taxon>
        <taxon>metagenomes</taxon>
        <taxon>ecological metagenomes</taxon>
    </lineage>
</organism>
<dbReference type="GO" id="GO:0016020">
    <property type="term" value="C:membrane"/>
    <property type="evidence" value="ECO:0007669"/>
    <property type="project" value="UniProtKB-SubCell"/>
</dbReference>